<gene>
    <name evidence="2" type="ORF">CLV44_112104</name>
</gene>
<protein>
    <submittedName>
        <fullName evidence="2">Putative motility protein YjfB-like</fullName>
    </submittedName>
</protein>
<organism evidence="2 3">
    <name type="scientific">Marinobacterium halophilum</name>
    <dbReference type="NCBI Taxonomy" id="267374"/>
    <lineage>
        <taxon>Bacteria</taxon>
        <taxon>Pseudomonadati</taxon>
        <taxon>Pseudomonadota</taxon>
        <taxon>Gammaproteobacteria</taxon>
        <taxon>Oceanospirillales</taxon>
        <taxon>Oceanospirillaceae</taxon>
        <taxon>Marinobacterium</taxon>
    </lineage>
</organism>
<comment type="caution">
    <text evidence="2">The sequence shown here is derived from an EMBL/GenBank/DDBJ whole genome shotgun (WGS) entry which is preliminary data.</text>
</comment>
<dbReference type="EMBL" id="PYGI01000012">
    <property type="protein sequence ID" value="PSL13469.1"/>
    <property type="molecule type" value="Genomic_DNA"/>
</dbReference>
<dbReference type="AlphaFoldDB" id="A0A2P8EVI3"/>
<sequence length="63" mass="6796">MNIAGMSTAMSNLQTQTDHSVKSHNLAKDHMEMVGEQVMQLIDSVTPAVDLSSPLGQNINTRA</sequence>
<evidence type="ECO:0000313" key="2">
    <source>
        <dbReference type="EMBL" id="PSL13469.1"/>
    </source>
</evidence>
<accession>A0A2P8EVI3</accession>
<evidence type="ECO:0000313" key="3">
    <source>
        <dbReference type="Proteomes" id="UP000242133"/>
    </source>
</evidence>
<keyword evidence="3" id="KW-1185">Reference proteome</keyword>
<dbReference type="Proteomes" id="UP000242133">
    <property type="component" value="Unassembled WGS sequence"/>
</dbReference>
<name>A0A2P8EVI3_9GAMM</name>
<feature type="region of interest" description="Disordered" evidence="1">
    <location>
        <begin position="1"/>
        <end position="23"/>
    </location>
</feature>
<feature type="compositionally biased region" description="Polar residues" evidence="1">
    <location>
        <begin position="8"/>
        <end position="18"/>
    </location>
</feature>
<dbReference type="OrthoDB" id="6089788at2"/>
<proteinExistence type="predicted"/>
<evidence type="ECO:0000256" key="1">
    <source>
        <dbReference type="SAM" id="MobiDB-lite"/>
    </source>
</evidence>
<reference evidence="2 3" key="1">
    <citation type="submission" date="2018-03" db="EMBL/GenBank/DDBJ databases">
        <title>Genomic Encyclopedia of Archaeal and Bacterial Type Strains, Phase II (KMG-II): from individual species to whole genera.</title>
        <authorList>
            <person name="Goeker M."/>
        </authorList>
    </citation>
    <scope>NUCLEOTIDE SEQUENCE [LARGE SCALE GENOMIC DNA]</scope>
    <source>
        <strain evidence="2 3">DSM 17586</strain>
    </source>
</reference>
<dbReference type="RefSeq" id="WP_106591951.1">
    <property type="nucleotide sequence ID" value="NZ_PYGI01000012.1"/>
</dbReference>